<evidence type="ECO:0000313" key="2">
    <source>
        <dbReference type="Proteomes" id="UP001163036"/>
    </source>
</evidence>
<dbReference type="Pfam" id="PF09684">
    <property type="entry name" value="Tail_P2_I"/>
    <property type="match status" value="1"/>
</dbReference>
<proteinExistence type="predicted"/>
<name>A0AA46Z816_VIBPH</name>
<protein>
    <submittedName>
        <fullName evidence="1">Phage tail protein</fullName>
    </submittedName>
</protein>
<evidence type="ECO:0000313" key="1">
    <source>
        <dbReference type="EMBL" id="UYV28884.1"/>
    </source>
</evidence>
<gene>
    <name evidence="1" type="ORF">M5598_16845</name>
</gene>
<organism evidence="1 2">
    <name type="scientific">Vibrio parahaemolyticus</name>
    <dbReference type="NCBI Taxonomy" id="670"/>
    <lineage>
        <taxon>Bacteria</taxon>
        <taxon>Pseudomonadati</taxon>
        <taxon>Pseudomonadota</taxon>
        <taxon>Gammaproteobacteria</taxon>
        <taxon>Vibrionales</taxon>
        <taxon>Vibrionaceae</taxon>
        <taxon>Vibrio</taxon>
    </lineage>
</organism>
<accession>A0AA46Z816</accession>
<dbReference type="AlphaFoldDB" id="A0AA46Z816"/>
<dbReference type="RefSeq" id="WP_228086442.1">
    <property type="nucleotide sequence ID" value="NZ_CP097356.1"/>
</dbReference>
<dbReference type="Proteomes" id="UP001163036">
    <property type="component" value="Chromosome 2"/>
</dbReference>
<sequence length="193" mass="22745">MVEHNKHAPLIPEHKTPWWMDGKTTSETLKEPHFLADGVMRYWRRVREWLLYPLEQLDPETCSEHLLDVLAWGRDISRFKEEPLALFRKRVKYAFVNARDAGEVHGFIKIFARLGIGFVEVHERTPGRDWDVITIRLSDSQLAKNENLIAVLLQHYGRTCRRYEYEIITPKDLVLDASPLDWQHQCDVAVLEE</sequence>
<reference evidence="1" key="1">
    <citation type="submission" date="2022-05" db="EMBL/GenBank/DDBJ databases">
        <title>Megaplasmid of Vibrio parahaemolyticus.</title>
        <authorList>
            <person name="Strauch E."/>
            <person name="Borowiak M."/>
        </authorList>
    </citation>
    <scope>NUCLEOTIDE SEQUENCE</scope>
    <source>
        <strain evidence="1">16-VB00198</strain>
    </source>
</reference>
<dbReference type="EMBL" id="CP097356">
    <property type="protein sequence ID" value="UYV28884.1"/>
    <property type="molecule type" value="Genomic_DNA"/>
</dbReference>
<dbReference type="InterPro" id="IPR006521">
    <property type="entry name" value="Tail_protein_I"/>
</dbReference>